<dbReference type="OrthoDB" id="5244470at2"/>
<dbReference type="EMBL" id="AWEZ01000020">
    <property type="protein sequence ID" value="ERL09803.1"/>
    <property type="molecule type" value="Genomic_DNA"/>
</dbReference>
<dbReference type="GO" id="GO:0004497">
    <property type="term" value="F:monooxygenase activity"/>
    <property type="evidence" value="ECO:0007669"/>
    <property type="project" value="UniProtKB-KW"/>
</dbReference>
<dbReference type="InterPro" id="IPR007138">
    <property type="entry name" value="ABM_dom"/>
</dbReference>
<keyword evidence="3" id="KW-1185">Reference proteome</keyword>
<evidence type="ECO:0000259" key="1">
    <source>
        <dbReference type="PROSITE" id="PS51725"/>
    </source>
</evidence>
<reference evidence="2 3" key="1">
    <citation type="submission" date="2013-08" db="EMBL/GenBank/DDBJ databases">
        <authorList>
            <person name="Durkin A.S."/>
            <person name="Haft D.R."/>
            <person name="McCorrison J."/>
            <person name="Torralba M."/>
            <person name="Gillis M."/>
            <person name="Haft D.H."/>
            <person name="Methe B."/>
            <person name="Sutton G."/>
            <person name="Nelson K.E."/>
        </authorList>
    </citation>
    <scope>NUCLEOTIDE SEQUENCE [LARGE SCALE GENOMIC DNA]</scope>
    <source>
        <strain evidence="2 3">F0195</strain>
    </source>
</reference>
<keyword evidence="2" id="KW-0503">Monooxygenase</keyword>
<sequence>MASSGAVAVIRVEEGNLGYERFAPLDDPETVLPVDAWRNQRALDVHHASPMMGTIAELRGKYDLPMSAQRFVAVDPPAGDAGFARE</sequence>
<name>U2TUR3_9ACTN</name>
<keyword evidence="2" id="KW-0560">Oxidoreductase</keyword>
<feature type="domain" description="ABM" evidence="1">
    <location>
        <begin position="1"/>
        <end position="72"/>
    </location>
</feature>
<dbReference type="STRING" id="1125712.HMPREF1316_1585"/>
<dbReference type="PROSITE" id="PS51725">
    <property type="entry name" value="ABM"/>
    <property type="match status" value="1"/>
</dbReference>
<dbReference type="RefSeq" id="WP_021725431.1">
    <property type="nucleotide sequence ID" value="NZ_AWEZ01000020.1"/>
</dbReference>
<protein>
    <submittedName>
        <fullName evidence="2">Antibiotic biosynthesis monooxygenase</fullName>
    </submittedName>
</protein>
<comment type="caution">
    <text evidence="2">The sequence shown here is derived from an EMBL/GenBank/DDBJ whole genome shotgun (WGS) entry which is preliminary data.</text>
</comment>
<gene>
    <name evidence="2" type="ORF">HMPREF1316_1585</name>
</gene>
<dbReference type="PATRIC" id="fig|1125712.3.peg.643"/>
<dbReference type="AlphaFoldDB" id="U2TUR3"/>
<dbReference type="Gene3D" id="3.30.70.100">
    <property type="match status" value="1"/>
</dbReference>
<accession>U2TUR3</accession>
<evidence type="ECO:0000313" key="2">
    <source>
        <dbReference type="EMBL" id="ERL09803.1"/>
    </source>
</evidence>
<dbReference type="InterPro" id="IPR011008">
    <property type="entry name" value="Dimeric_a/b-barrel"/>
</dbReference>
<organism evidence="2 3">
    <name type="scientific">Olsenella profusa F0195</name>
    <dbReference type="NCBI Taxonomy" id="1125712"/>
    <lineage>
        <taxon>Bacteria</taxon>
        <taxon>Bacillati</taxon>
        <taxon>Actinomycetota</taxon>
        <taxon>Coriobacteriia</taxon>
        <taxon>Coriobacteriales</taxon>
        <taxon>Atopobiaceae</taxon>
        <taxon>Olsenella</taxon>
    </lineage>
</organism>
<evidence type="ECO:0000313" key="3">
    <source>
        <dbReference type="Proteomes" id="UP000016638"/>
    </source>
</evidence>
<dbReference type="Pfam" id="PF03992">
    <property type="entry name" value="ABM"/>
    <property type="match status" value="1"/>
</dbReference>
<dbReference type="SUPFAM" id="SSF54909">
    <property type="entry name" value="Dimeric alpha+beta barrel"/>
    <property type="match status" value="1"/>
</dbReference>
<proteinExistence type="predicted"/>
<dbReference type="Proteomes" id="UP000016638">
    <property type="component" value="Unassembled WGS sequence"/>
</dbReference>
<dbReference type="eggNOG" id="COG1359">
    <property type="taxonomic scope" value="Bacteria"/>
</dbReference>